<dbReference type="NCBIfam" id="NF038021">
    <property type="entry name" value="mannan_LmeA"/>
    <property type="match status" value="1"/>
</dbReference>
<name>A0A1Y5P0S9_9MYCO</name>
<feature type="transmembrane region" description="Helical" evidence="1">
    <location>
        <begin position="20"/>
        <end position="45"/>
    </location>
</feature>
<gene>
    <name evidence="2" type="ORF">MHPYR_130075</name>
</gene>
<keyword evidence="1" id="KW-1133">Transmembrane helix</keyword>
<dbReference type="Pfam" id="PF11209">
    <property type="entry name" value="LmeA"/>
    <property type="match status" value="1"/>
</dbReference>
<dbReference type="InterPro" id="IPR021373">
    <property type="entry name" value="DUF2993"/>
</dbReference>
<protein>
    <recommendedName>
        <fullName evidence="3">DUF2993 domain-containing protein</fullName>
    </recommendedName>
</protein>
<accession>A0A1Y5P0S9</accession>
<proteinExistence type="predicted"/>
<evidence type="ECO:0000313" key="2">
    <source>
        <dbReference type="EMBL" id="SBS72277.1"/>
    </source>
</evidence>
<dbReference type="EMBL" id="FLQS01000005">
    <property type="protein sequence ID" value="SBS72277.1"/>
    <property type="molecule type" value="Genomic_DNA"/>
</dbReference>
<reference evidence="2" key="1">
    <citation type="submission" date="2016-03" db="EMBL/GenBank/DDBJ databases">
        <authorList>
            <person name="Ploux O."/>
        </authorList>
    </citation>
    <scope>NUCLEOTIDE SEQUENCE</scope>
    <source>
        <strain evidence="2">UC10</strain>
    </source>
</reference>
<keyword evidence="1" id="KW-0812">Transmembrane</keyword>
<organism evidence="2">
    <name type="scientific">uncultured Mycobacterium sp</name>
    <dbReference type="NCBI Taxonomy" id="171292"/>
    <lineage>
        <taxon>Bacteria</taxon>
        <taxon>Bacillati</taxon>
        <taxon>Actinomycetota</taxon>
        <taxon>Actinomycetes</taxon>
        <taxon>Mycobacteriales</taxon>
        <taxon>Mycobacteriaceae</taxon>
        <taxon>Mycobacterium</taxon>
        <taxon>environmental samples</taxon>
    </lineage>
</organism>
<dbReference type="AlphaFoldDB" id="A0A1Y5P0S9"/>
<sequence>MRGGGYRAAVGQNVQVRKLLITLGVAVITVAVGAVGADFGATIYAEYRLARTVRAAAGLSFDPSVAILGFPFIRQAAQHHFNEIEIKVNGVDHPVVGRASLEATLHNIDLAQASWLIRPDANLPVGKLESRIIIDSGHLGRFMGIKDLMVEAPSKETNDATGGTTESGISGSKGLVFTGTPTKAGIDKPVSVAVDLSIGGADQTTLVFTATDVQTGPGTADQAVPDDKKPAVLAAFSGSLPGQKLPFGVRPTTEGARGSDIIIEGITEGVTVRIDGFKQS</sequence>
<evidence type="ECO:0008006" key="3">
    <source>
        <dbReference type="Google" id="ProtNLM"/>
    </source>
</evidence>
<keyword evidence="1" id="KW-0472">Membrane</keyword>
<evidence type="ECO:0000256" key="1">
    <source>
        <dbReference type="SAM" id="Phobius"/>
    </source>
</evidence>